<dbReference type="InterPro" id="IPR028309">
    <property type="entry name" value="RB_fam"/>
</dbReference>
<accession>A0A7R9L2I9</accession>
<protein>
    <recommendedName>
        <fullName evidence="1">Retinoblastoma-associated protein B-box domain-containing protein</fullName>
    </recommendedName>
</protein>
<organism evidence="2">
    <name type="scientific">Medioppia subpectinata</name>
    <dbReference type="NCBI Taxonomy" id="1979941"/>
    <lineage>
        <taxon>Eukaryota</taxon>
        <taxon>Metazoa</taxon>
        <taxon>Ecdysozoa</taxon>
        <taxon>Arthropoda</taxon>
        <taxon>Chelicerata</taxon>
        <taxon>Arachnida</taxon>
        <taxon>Acari</taxon>
        <taxon>Acariformes</taxon>
        <taxon>Sarcoptiformes</taxon>
        <taxon>Oribatida</taxon>
        <taxon>Brachypylina</taxon>
        <taxon>Oppioidea</taxon>
        <taxon>Oppiidae</taxon>
        <taxon>Medioppia</taxon>
    </lineage>
</organism>
<evidence type="ECO:0000259" key="1">
    <source>
        <dbReference type="Pfam" id="PF01857"/>
    </source>
</evidence>
<feature type="non-terminal residue" evidence="2">
    <location>
        <position position="1"/>
    </location>
</feature>
<dbReference type="AlphaFoldDB" id="A0A7R9L2I9"/>
<proteinExistence type="predicted"/>
<dbReference type="PANTHER" id="PTHR13742:SF17">
    <property type="entry name" value="RE32990P-RELATED"/>
    <property type="match status" value="1"/>
</dbReference>
<feature type="domain" description="Retinoblastoma-associated protein B-box" evidence="1">
    <location>
        <begin position="106"/>
        <end position="155"/>
    </location>
</feature>
<dbReference type="GO" id="GO:0005634">
    <property type="term" value="C:nucleus"/>
    <property type="evidence" value="ECO:0007669"/>
    <property type="project" value="InterPro"/>
</dbReference>
<keyword evidence="3" id="KW-1185">Reference proteome</keyword>
<dbReference type="GO" id="GO:2000134">
    <property type="term" value="P:negative regulation of G1/S transition of mitotic cell cycle"/>
    <property type="evidence" value="ECO:0007669"/>
    <property type="project" value="TreeGrafter"/>
</dbReference>
<dbReference type="Proteomes" id="UP000759131">
    <property type="component" value="Unassembled WGS sequence"/>
</dbReference>
<sequence>SPVSHLKKHEIQFSTGSITDRFSSPFKSTAKRQLFGSMKADAPTTSTAGASQMGHIVQMMIPANTQNGEIRYIQVPAIALTIAQNTTNQIESPVTENGKPMKSGPIGLFFRKVYTMAGLRLRDLCERLNICDEDIRKKIWTCFEHSLRQHTDLMRTTIDSDVTKTFRYLSTITNTSTVSQRKLFKLKTEIRVNPYTSLLIHDMARKRYH</sequence>
<dbReference type="GO" id="GO:0000785">
    <property type="term" value="C:chromatin"/>
    <property type="evidence" value="ECO:0007669"/>
    <property type="project" value="TreeGrafter"/>
</dbReference>
<dbReference type="GO" id="GO:0030154">
    <property type="term" value="P:cell differentiation"/>
    <property type="evidence" value="ECO:0007669"/>
    <property type="project" value="TreeGrafter"/>
</dbReference>
<name>A0A7R9L2I9_9ACAR</name>
<dbReference type="Pfam" id="PF01857">
    <property type="entry name" value="RB_B"/>
    <property type="match status" value="1"/>
</dbReference>
<dbReference type="Gene3D" id="1.10.472.10">
    <property type="entry name" value="Cyclin-like"/>
    <property type="match status" value="1"/>
</dbReference>
<evidence type="ECO:0000313" key="2">
    <source>
        <dbReference type="EMBL" id="CAD7633927.1"/>
    </source>
</evidence>
<dbReference type="InterPro" id="IPR036915">
    <property type="entry name" value="Cyclin-like_sf"/>
</dbReference>
<dbReference type="GO" id="GO:0006357">
    <property type="term" value="P:regulation of transcription by RNA polymerase II"/>
    <property type="evidence" value="ECO:0007669"/>
    <property type="project" value="InterPro"/>
</dbReference>
<dbReference type="GO" id="GO:0005667">
    <property type="term" value="C:transcription regulator complex"/>
    <property type="evidence" value="ECO:0007669"/>
    <property type="project" value="TreeGrafter"/>
</dbReference>
<evidence type="ECO:0000313" key="3">
    <source>
        <dbReference type="Proteomes" id="UP000759131"/>
    </source>
</evidence>
<dbReference type="EMBL" id="CAJPIZ010013643">
    <property type="protein sequence ID" value="CAG2114357.1"/>
    <property type="molecule type" value="Genomic_DNA"/>
</dbReference>
<reference evidence="2" key="1">
    <citation type="submission" date="2020-11" db="EMBL/GenBank/DDBJ databases">
        <authorList>
            <person name="Tran Van P."/>
        </authorList>
    </citation>
    <scope>NUCLEOTIDE SEQUENCE</scope>
</reference>
<dbReference type="InterPro" id="IPR002719">
    <property type="entry name" value="RB_B"/>
</dbReference>
<gene>
    <name evidence="2" type="ORF">OSB1V03_LOCUS14323</name>
</gene>
<dbReference type="OrthoDB" id="844594at2759"/>
<dbReference type="EMBL" id="OC868218">
    <property type="protein sequence ID" value="CAD7633927.1"/>
    <property type="molecule type" value="Genomic_DNA"/>
</dbReference>
<dbReference type="PANTHER" id="PTHR13742">
    <property type="entry name" value="RETINOBLASTOMA-ASSOCIATED PROTEIN RB -RELATED"/>
    <property type="match status" value="1"/>
</dbReference>
<dbReference type="SUPFAM" id="SSF47954">
    <property type="entry name" value="Cyclin-like"/>
    <property type="match status" value="1"/>
</dbReference>
<dbReference type="GO" id="GO:0000977">
    <property type="term" value="F:RNA polymerase II transcription regulatory region sequence-specific DNA binding"/>
    <property type="evidence" value="ECO:0007669"/>
    <property type="project" value="TreeGrafter"/>
</dbReference>